<evidence type="ECO:0000313" key="9">
    <source>
        <dbReference type="Proteomes" id="UP000054007"/>
    </source>
</evidence>
<dbReference type="AlphaFoldDB" id="A0A0D7ATU2"/>
<dbReference type="GO" id="GO:0005634">
    <property type="term" value="C:nucleus"/>
    <property type="evidence" value="ECO:0007669"/>
    <property type="project" value="UniProtKB-SubCell"/>
</dbReference>
<gene>
    <name evidence="8" type="ORF">CYLTODRAFT_405249</name>
</gene>
<dbReference type="STRING" id="1314674.A0A0D7ATU2"/>
<dbReference type="OrthoDB" id="5778525at2759"/>
<feature type="region of interest" description="Disordered" evidence="6">
    <location>
        <begin position="18"/>
        <end position="37"/>
    </location>
</feature>
<evidence type="ECO:0000313" key="8">
    <source>
        <dbReference type="EMBL" id="KIY61778.1"/>
    </source>
</evidence>
<dbReference type="Pfam" id="PF00010">
    <property type="entry name" value="HLH"/>
    <property type="match status" value="1"/>
</dbReference>
<evidence type="ECO:0000256" key="2">
    <source>
        <dbReference type="ARBA" id="ARBA00023015"/>
    </source>
</evidence>
<comment type="subcellular location">
    <subcellularLocation>
        <location evidence="1">Nucleus</location>
    </subcellularLocation>
</comment>
<dbReference type="PANTHER" id="PTHR15741:SF27">
    <property type="entry name" value="TRANSCRIPTION FACTOR AP-4"/>
    <property type="match status" value="1"/>
</dbReference>
<dbReference type="EMBL" id="KN880873">
    <property type="protein sequence ID" value="KIY61778.1"/>
    <property type="molecule type" value="Genomic_DNA"/>
</dbReference>
<dbReference type="InterPro" id="IPR036638">
    <property type="entry name" value="HLH_DNA-bd_sf"/>
</dbReference>
<dbReference type="GO" id="GO:0000978">
    <property type="term" value="F:RNA polymerase II cis-regulatory region sequence-specific DNA binding"/>
    <property type="evidence" value="ECO:0007669"/>
    <property type="project" value="TreeGrafter"/>
</dbReference>
<proteinExistence type="predicted"/>
<keyword evidence="3" id="KW-0238">DNA-binding</keyword>
<dbReference type="PANTHER" id="PTHR15741">
    <property type="entry name" value="BASIC HELIX-LOOP-HELIX ZIP TRANSCRIPTION FACTOR"/>
    <property type="match status" value="1"/>
</dbReference>
<sequence>MNHTDESQRNRFMEDTAGIFNGFNFPPPPPLPSSADLFSDQEAGQVFNFLDAFASDAVDPFASFQQSQPQQEQQQQNGNYGSGSGTNEFFGGGQRWELSGPFDSQGYHHPPQQRQQQQHYAQPSYTAEHPASDFMGHVNHHQYLSLPTSPTTANTPATQGGGGKEVQPKALLSTPQKRLNHIMSEQKRRNAIRDAYAQLIHLLGDPAGAMPTRGRPKGRAGKNTKGKSGVLFRAVEYIKWLEVNRDALKEEVERRGG</sequence>
<feature type="compositionally biased region" description="Low complexity" evidence="6">
    <location>
        <begin position="65"/>
        <end position="76"/>
    </location>
</feature>
<dbReference type="InterPro" id="IPR011598">
    <property type="entry name" value="bHLH_dom"/>
</dbReference>
<protein>
    <recommendedName>
        <fullName evidence="7">BHLH domain-containing protein</fullName>
    </recommendedName>
</protein>
<keyword evidence="4" id="KW-0804">Transcription</keyword>
<dbReference type="GO" id="GO:0046983">
    <property type="term" value="F:protein dimerization activity"/>
    <property type="evidence" value="ECO:0007669"/>
    <property type="project" value="InterPro"/>
</dbReference>
<name>A0A0D7ATU2_9AGAR</name>
<feature type="region of interest" description="Disordered" evidence="6">
    <location>
        <begin position="62"/>
        <end position="132"/>
    </location>
</feature>
<feature type="compositionally biased region" description="Low complexity" evidence="6">
    <location>
        <begin position="105"/>
        <end position="125"/>
    </location>
</feature>
<evidence type="ECO:0000256" key="5">
    <source>
        <dbReference type="ARBA" id="ARBA00023242"/>
    </source>
</evidence>
<dbReference type="PROSITE" id="PS50888">
    <property type="entry name" value="BHLH"/>
    <property type="match status" value="1"/>
</dbReference>
<dbReference type="Proteomes" id="UP000054007">
    <property type="component" value="Unassembled WGS sequence"/>
</dbReference>
<accession>A0A0D7ATU2</accession>
<evidence type="ECO:0000256" key="3">
    <source>
        <dbReference type="ARBA" id="ARBA00023125"/>
    </source>
</evidence>
<reference evidence="8 9" key="1">
    <citation type="journal article" date="2015" name="Fungal Genet. Biol.">
        <title>Evolution of novel wood decay mechanisms in Agaricales revealed by the genome sequences of Fistulina hepatica and Cylindrobasidium torrendii.</title>
        <authorList>
            <person name="Floudas D."/>
            <person name="Held B.W."/>
            <person name="Riley R."/>
            <person name="Nagy L.G."/>
            <person name="Koehler G."/>
            <person name="Ransdell A.S."/>
            <person name="Younus H."/>
            <person name="Chow J."/>
            <person name="Chiniquy J."/>
            <person name="Lipzen A."/>
            <person name="Tritt A."/>
            <person name="Sun H."/>
            <person name="Haridas S."/>
            <person name="LaButti K."/>
            <person name="Ohm R.A."/>
            <person name="Kues U."/>
            <person name="Blanchette R.A."/>
            <person name="Grigoriev I.V."/>
            <person name="Minto R.E."/>
            <person name="Hibbett D.S."/>
        </authorList>
    </citation>
    <scope>NUCLEOTIDE SEQUENCE [LARGE SCALE GENOMIC DNA]</scope>
    <source>
        <strain evidence="8 9">FP15055 ss-10</strain>
    </source>
</reference>
<feature type="compositionally biased region" description="Basic residues" evidence="6">
    <location>
        <begin position="214"/>
        <end position="225"/>
    </location>
</feature>
<evidence type="ECO:0000256" key="4">
    <source>
        <dbReference type="ARBA" id="ARBA00023163"/>
    </source>
</evidence>
<dbReference type="Gene3D" id="4.10.280.10">
    <property type="entry name" value="Helix-loop-helix DNA-binding domain"/>
    <property type="match status" value="1"/>
</dbReference>
<dbReference type="SUPFAM" id="SSF47459">
    <property type="entry name" value="HLH, helix-loop-helix DNA-binding domain"/>
    <property type="match status" value="1"/>
</dbReference>
<evidence type="ECO:0000259" key="7">
    <source>
        <dbReference type="PROSITE" id="PS50888"/>
    </source>
</evidence>
<feature type="region of interest" description="Disordered" evidence="6">
    <location>
        <begin position="207"/>
        <end position="226"/>
    </location>
</feature>
<keyword evidence="2" id="KW-0805">Transcription regulation</keyword>
<evidence type="ECO:0000256" key="1">
    <source>
        <dbReference type="ARBA" id="ARBA00004123"/>
    </source>
</evidence>
<feature type="compositionally biased region" description="Gly residues" evidence="6">
    <location>
        <begin position="80"/>
        <end position="94"/>
    </location>
</feature>
<dbReference type="InterPro" id="IPR052207">
    <property type="entry name" value="Max-like/E-box_TFs"/>
</dbReference>
<organism evidence="8 9">
    <name type="scientific">Cylindrobasidium torrendii FP15055 ss-10</name>
    <dbReference type="NCBI Taxonomy" id="1314674"/>
    <lineage>
        <taxon>Eukaryota</taxon>
        <taxon>Fungi</taxon>
        <taxon>Dikarya</taxon>
        <taxon>Basidiomycota</taxon>
        <taxon>Agaricomycotina</taxon>
        <taxon>Agaricomycetes</taxon>
        <taxon>Agaricomycetidae</taxon>
        <taxon>Agaricales</taxon>
        <taxon>Marasmiineae</taxon>
        <taxon>Physalacriaceae</taxon>
        <taxon>Cylindrobasidium</taxon>
    </lineage>
</organism>
<feature type="compositionally biased region" description="Low complexity" evidence="6">
    <location>
        <begin position="144"/>
        <end position="158"/>
    </location>
</feature>
<feature type="domain" description="BHLH" evidence="7">
    <location>
        <begin position="176"/>
        <end position="241"/>
    </location>
</feature>
<keyword evidence="5" id="KW-0539">Nucleus</keyword>
<dbReference type="GO" id="GO:0000981">
    <property type="term" value="F:DNA-binding transcription factor activity, RNA polymerase II-specific"/>
    <property type="evidence" value="ECO:0007669"/>
    <property type="project" value="TreeGrafter"/>
</dbReference>
<evidence type="ECO:0000256" key="6">
    <source>
        <dbReference type="SAM" id="MobiDB-lite"/>
    </source>
</evidence>
<keyword evidence="9" id="KW-1185">Reference proteome</keyword>
<feature type="region of interest" description="Disordered" evidence="6">
    <location>
        <begin position="144"/>
        <end position="170"/>
    </location>
</feature>